<sequence length="166" mass="19009">MAFTMKSQEAIEFIISYLREMQQNMEKLDNGLCSLKIKLSLPLCLAHTGRNPTFLPKGPSAPPATPFLHRRASSPGIQDPTKAKRETLVAPQGPRRKLHFDNDEDDEKENQRPPPEKGHEPKDDDDTGRQWSVLGYLLEKWEADIEQFQRQVLQDLNDLKLKLGIH</sequence>
<accession>A0A385PLD0</accession>
<proteinExistence type="predicted"/>
<organism evidence="2">
    <name type="scientific">Human papillomavirus</name>
    <dbReference type="NCBI Taxonomy" id="10566"/>
    <lineage>
        <taxon>Viruses</taxon>
        <taxon>Monodnaviria</taxon>
        <taxon>Shotokuvirae</taxon>
        <taxon>Cossaviricota</taxon>
        <taxon>Papovaviricetes</taxon>
        <taxon>Zurhausenvirales</taxon>
        <taxon>Papillomaviridae</taxon>
    </lineage>
</organism>
<feature type="region of interest" description="Disordered" evidence="1">
    <location>
        <begin position="50"/>
        <end position="129"/>
    </location>
</feature>
<name>A0A385PLD0_9PAPI</name>
<reference evidence="2" key="1">
    <citation type="journal article" date="2018" name="Nat. Med.">
        <title>Expanded skin virome in DOCK8-deficient patients.</title>
        <authorList>
            <consortium name="NISC Comparative Sequencing Program"/>
            <person name="Tirosh O."/>
            <person name="Conlan S."/>
            <person name="Deming C."/>
            <person name="Lee-Lin S.Q."/>
            <person name="Huang X."/>
            <person name="Su H.C."/>
            <person name="Freeman A.F."/>
            <person name="Segre J.A."/>
            <person name="Kong H.H."/>
        </authorList>
    </citation>
    <scope>NUCLEOTIDE SEQUENCE</scope>
    <source>
        <strain evidence="2">HPV-mSK_156</strain>
    </source>
</reference>
<evidence type="ECO:0000313" key="2">
    <source>
        <dbReference type="EMBL" id="AYA94870.1"/>
    </source>
</evidence>
<dbReference type="EMBL" id="MH777298">
    <property type="protein sequence ID" value="AYA94870.1"/>
    <property type="molecule type" value="Genomic_DNA"/>
</dbReference>
<protein>
    <submittedName>
        <fullName evidence="2">E4 protein</fullName>
    </submittedName>
</protein>
<evidence type="ECO:0000256" key="1">
    <source>
        <dbReference type="SAM" id="MobiDB-lite"/>
    </source>
</evidence>
<feature type="compositionally biased region" description="Basic and acidic residues" evidence="1">
    <location>
        <begin position="109"/>
        <end position="122"/>
    </location>
</feature>